<gene>
    <name evidence="1" type="ORF">KL86APRO_30188</name>
</gene>
<reference evidence="1" key="1">
    <citation type="submission" date="2016-04" db="EMBL/GenBank/DDBJ databases">
        <authorList>
            <person name="Evans L.H."/>
            <person name="Alamgir A."/>
            <person name="Owens N."/>
            <person name="Weber N.D."/>
            <person name="Virtaneva K."/>
            <person name="Barbian K."/>
            <person name="Babar A."/>
            <person name="Rosenke K."/>
        </authorList>
    </citation>
    <scope>NUCLEOTIDE SEQUENCE</scope>
    <source>
        <strain evidence="1">86</strain>
    </source>
</reference>
<dbReference type="AlphaFoldDB" id="A0A212KM02"/>
<protein>
    <recommendedName>
        <fullName evidence="2">Large polyvalent protein associated domain-containing protein</fullName>
    </recommendedName>
</protein>
<sequence>MSFVDCIKAAAASGKIREEKAGEAIAEYDRTRAEMLAKGMDENEAAYAASVEATKRVTTAKGDARWRRIKEMQAAYRIGKAFETGAMKPWEIPAAILEGDDRLPFANVETRHQRIRGQFHAMMEAGLEKYRPRAAGMWHPKAGLDDLVREVFEPGSTRDRSAAEIAEQWGEVSDHARKRANRAGTSIHKMDRPYLPQQQDRLLLRGKKAEWMANHMAWLDWDNMTHFDDGRPIAPEEREAVLSSVYDTLLTDGYVKIRPGVRMSENMAARLSHQRFLIYKDAESWLAANRAYGSGDAFQQMVKSMDTMSRDIAMMEVLGPNPAAMKAYLENTVRKSAVDMDVAKQGGGVRTSIAKADAELARFDEMYAVLTNAASTGEEDFIGNTFAGVRNVLSSAMLGTATLAAIPGDLMTMHHVRFFDRLSGTHMLRSYLKQMNPLSSADRRLAVRSGLIAESSSSIALGHTRYFGAMTGPQLSRRISDTVMRASLMSPHTQAAKWAFGMEFMGLFADHAGQPFEKLPFRATLERHGITAKDWDIFRATDPYKHGGASFIRPDDLLSRTDLDEGTANGVADKFMDMILDERKFAVPESSLRGRASLVGTTRGGTFLGEVVRSYAMFKNFPVTIMLTHARRGLQQATLGGKAKYLGSFFLGLTAAGALSTQAYEIAAGRDPMDMTSPQFWGKAALRGGGLGYLGDFLFAELNRYGSGLDDMVAGPMISFMSDLRNLTVGNLMELAEGKDTKFAKELLSFGARYAPGSTLWYAKLALRRLILDQLMQEADPAAARRFRQEVVRSRKVYGQDYWWRPGQTAPDRSPAFGGVIGG</sequence>
<proteinExistence type="predicted"/>
<name>A0A212KM02_9PROT</name>
<evidence type="ECO:0000313" key="1">
    <source>
        <dbReference type="EMBL" id="SBW12697.1"/>
    </source>
</evidence>
<accession>A0A212KM02</accession>
<organism evidence="1">
    <name type="scientific">uncultured Alphaproteobacteria bacterium</name>
    <dbReference type="NCBI Taxonomy" id="91750"/>
    <lineage>
        <taxon>Bacteria</taxon>
        <taxon>Pseudomonadati</taxon>
        <taxon>Pseudomonadota</taxon>
        <taxon>Alphaproteobacteria</taxon>
        <taxon>environmental samples</taxon>
    </lineage>
</organism>
<dbReference type="EMBL" id="FLUO01000003">
    <property type="protein sequence ID" value="SBW12697.1"/>
    <property type="molecule type" value="Genomic_DNA"/>
</dbReference>
<evidence type="ECO:0008006" key="2">
    <source>
        <dbReference type="Google" id="ProtNLM"/>
    </source>
</evidence>